<name>A0A5N5TFD5_9CRUS</name>
<dbReference type="Pfam" id="PF02176">
    <property type="entry name" value="zf-TRAF"/>
    <property type="match status" value="2"/>
</dbReference>
<feature type="zinc finger region" description="TRAF-type" evidence="4">
    <location>
        <begin position="133"/>
        <end position="175"/>
    </location>
</feature>
<dbReference type="InterPro" id="IPR001841">
    <property type="entry name" value="Znf_RING"/>
</dbReference>
<comment type="caution">
    <text evidence="8">The sequence shown here is derived from an EMBL/GenBank/DDBJ whole genome shotgun (WGS) entry which is preliminary data.</text>
</comment>
<dbReference type="PROSITE" id="PS50089">
    <property type="entry name" value="ZF_RING_2"/>
    <property type="match status" value="1"/>
</dbReference>
<sequence length="271" mass="31178">MAQDNSESLNNPGENALSSPQLLHSQFLSLSMSSGYDYEFVNKLDSKYECAICLLALRNPMQTICGHRFCRDCILSVLSGCSKECPIDKNPLSETDLFHDSCIEREVLELRVKCPNSSLGCRSQVDLRYIEDHIHACVYQPVLCPNECSVTVMHKELEEHITNHCLNRLSKCQFCNKTYFYNVEQVHLTECPGVKINCELCGHSLRRGDLGEHKKESCPYGEVICSFAEHGCPYKSRRHDMKKHEKEALEHHLQFLNNYFKVLKEVKDFYT</sequence>
<evidence type="ECO:0000256" key="1">
    <source>
        <dbReference type="ARBA" id="ARBA00022723"/>
    </source>
</evidence>
<feature type="domain" description="TRAF-type" evidence="6">
    <location>
        <begin position="133"/>
        <end position="175"/>
    </location>
</feature>
<dbReference type="PANTHER" id="PTHR10131">
    <property type="entry name" value="TNF RECEPTOR ASSOCIATED FACTOR"/>
    <property type="match status" value="1"/>
</dbReference>
<dbReference type="OrthoDB" id="6499288at2759"/>
<gene>
    <name evidence="8" type="primary">traf6</name>
    <name evidence="8" type="ORF">Anas_07164</name>
</gene>
<evidence type="ECO:0000259" key="5">
    <source>
        <dbReference type="PROSITE" id="PS50089"/>
    </source>
</evidence>
<dbReference type="PROSITE" id="PS50145">
    <property type="entry name" value="ZF_TRAF"/>
    <property type="match status" value="2"/>
</dbReference>
<keyword evidence="3 4" id="KW-0862">Zinc</keyword>
<dbReference type="Gene3D" id="3.30.40.10">
    <property type="entry name" value="Zinc/RING finger domain, C3HC4 (zinc finger)"/>
    <property type="match status" value="3"/>
</dbReference>
<dbReference type="InterPro" id="IPR017907">
    <property type="entry name" value="Znf_RING_CS"/>
</dbReference>
<dbReference type="InterPro" id="IPR013010">
    <property type="entry name" value="Znf_SIAH"/>
</dbReference>
<evidence type="ECO:0000256" key="4">
    <source>
        <dbReference type="PROSITE-ProRule" id="PRU00207"/>
    </source>
</evidence>
<keyword evidence="9" id="KW-1185">Reference proteome</keyword>
<evidence type="ECO:0000259" key="6">
    <source>
        <dbReference type="PROSITE" id="PS50145"/>
    </source>
</evidence>
<dbReference type="PANTHER" id="PTHR10131:SF152">
    <property type="entry name" value="TNF RECEPTOR-ASSOCIATED FACTOR 6"/>
    <property type="match status" value="1"/>
</dbReference>
<feature type="domain" description="RING-type" evidence="5">
    <location>
        <begin position="50"/>
        <end position="89"/>
    </location>
</feature>
<keyword evidence="8" id="KW-0675">Receptor</keyword>
<feature type="domain" description="TRAF-type" evidence="6">
    <location>
        <begin position="186"/>
        <end position="232"/>
    </location>
</feature>
<dbReference type="FunFam" id="3.30.40.10:FF:000286">
    <property type="entry name" value="TNF receptor-associated factor"/>
    <property type="match status" value="1"/>
</dbReference>
<evidence type="ECO:0000256" key="2">
    <source>
        <dbReference type="ARBA" id="ARBA00022771"/>
    </source>
</evidence>
<dbReference type="EMBL" id="SEYY01001511">
    <property type="protein sequence ID" value="KAB7505262.1"/>
    <property type="molecule type" value="Genomic_DNA"/>
</dbReference>
<dbReference type="GO" id="GO:0043122">
    <property type="term" value="P:regulation of canonical NF-kappaB signal transduction"/>
    <property type="evidence" value="ECO:0007669"/>
    <property type="project" value="TreeGrafter"/>
</dbReference>
<dbReference type="GO" id="GO:0031663">
    <property type="term" value="P:lipopolysaccharide-mediated signaling pathway"/>
    <property type="evidence" value="ECO:0007669"/>
    <property type="project" value="TreeGrafter"/>
</dbReference>
<dbReference type="InterPro" id="IPR001293">
    <property type="entry name" value="Znf_TRAF"/>
</dbReference>
<dbReference type="SUPFAM" id="SSF57850">
    <property type="entry name" value="RING/U-box"/>
    <property type="match status" value="1"/>
</dbReference>
<accession>A0A5N5TFD5</accession>
<keyword evidence="2 4" id="KW-0863">Zinc-finger</keyword>
<dbReference type="PROSITE" id="PS51081">
    <property type="entry name" value="ZF_SIAH"/>
    <property type="match status" value="1"/>
</dbReference>
<feature type="zinc finger region" description="TRAF-type" evidence="4">
    <location>
        <begin position="186"/>
        <end position="232"/>
    </location>
</feature>
<dbReference type="InterPro" id="IPR013083">
    <property type="entry name" value="Znf_RING/FYVE/PHD"/>
</dbReference>
<protein>
    <submittedName>
        <fullName evidence="8">TNF receptor-associated factor 6</fullName>
    </submittedName>
</protein>
<reference evidence="8 9" key="1">
    <citation type="journal article" date="2019" name="PLoS Biol.">
        <title>Sex chromosomes control vertical transmission of feminizing Wolbachia symbionts in an isopod.</title>
        <authorList>
            <person name="Becking T."/>
            <person name="Chebbi M.A."/>
            <person name="Giraud I."/>
            <person name="Moumen B."/>
            <person name="Laverre T."/>
            <person name="Caubet Y."/>
            <person name="Peccoud J."/>
            <person name="Gilbert C."/>
            <person name="Cordaux R."/>
        </authorList>
    </citation>
    <scope>NUCLEOTIDE SEQUENCE [LARGE SCALE GENOMIC DNA]</scope>
    <source>
        <strain evidence="8">ANa2</strain>
        <tissue evidence="8">Whole body excluding digestive tract and cuticle</tissue>
    </source>
</reference>
<keyword evidence="1 4" id="KW-0479">Metal-binding</keyword>
<dbReference type="GO" id="GO:0061630">
    <property type="term" value="F:ubiquitin protein ligase activity"/>
    <property type="evidence" value="ECO:0007669"/>
    <property type="project" value="TreeGrafter"/>
</dbReference>
<dbReference type="Pfam" id="PF13923">
    <property type="entry name" value="zf-C3HC4_2"/>
    <property type="match status" value="1"/>
</dbReference>
<evidence type="ECO:0000256" key="3">
    <source>
        <dbReference type="ARBA" id="ARBA00022833"/>
    </source>
</evidence>
<dbReference type="SUPFAM" id="SSF49599">
    <property type="entry name" value="TRAF domain-like"/>
    <property type="match status" value="2"/>
</dbReference>
<dbReference type="GO" id="GO:0008270">
    <property type="term" value="F:zinc ion binding"/>
    <property type="evidence" value="ECO:0007669"/>
    <property type="project" value="UniProtKB-KW"/>
</dbReference>
<dbReference type="SMART" id="SM00184">
    <property type="entry name" value="RING"/>
    <property type="match status" value="1"/>
</dbReference>
<dbReference type="AlphaFoldDB" id="A0A5N5TFD5"/>
<evidence type="ECO:0000313" key="9">
    <source>
        <dbReference type="Proteomes" id="UP000326759"/>
    </source>
</evidence>
<evidence type="ECO:0000259" key="7">
    <source>
        <dbReference type="PROSITE" id="PS51081"/>
    </source>
</evidence>
<dbReference type="PROSITE" id="PS00518">
    <property type="entry name" value="ZF_RING_1"/>
    <property type="match status" value="1"/>
</dbReference>
<proteinExistence type="predicted"/>
<dbReference type="GO" id="GO:0045087">
    <property type="term" value="P:innate immune response"/>
    <property type="evidence" value="ECO:0007669"/>
    <property type="project" value="TreeGrafter"/>
</dbReference>
<feature type="domain" description="SIAH-type" evidence="7">
    <location>
        <begin position="109"/>
        <end position="166"/>
    </location>
</feature>
<organism evidence="8 9">
    <name type="scientific">Armadillidium nasatum</name>
    <dbReference type="NCBI Taxonomy" id="96803"/>
    <lineage>
        <taxon>Eukaryota</taxon>
        <taxon>Metazoa</taxon>
        <taxon>Ecdysozoa</taxon>
        <taxon>Arthropoda</taxon>
        <taxon>Crustacea</taxon>
        <taxon>Multicrustacea</taxon>
        <taxon>Malacostraca</taxon>
        <taxon>Eumalacostraca</taxon>
        <taxon>Peracarida</taxon>
        <taxon>Isopoda</taxon>
        <taxon>Oniscidea</taxon>
        <taxon>Crinocheta</taxon>
        <taxon>Armadillidiidae</taxon>
        <taxon>Armadillidium</taxon>
    </lineage>
</organism>
<evidence type="ECO:0000313" key="8">
    <source>
        <dbReference type="EMBL" id="KAB7505262.1"/>
    </source>
</evidence>
<dbReference type="Proteomes" id="UP000326759">
    <property type="component" value="Unassembled WGS sequence"/>
</dbReference>